<gene>
    <name evidence="3" type="ORF">MHPYR_430042</name>
</gene>
<keyword evidence="2" id="KW-0812">Transmembrane</keyword>
<sequence>MVERTSTETQATQDWAAVQLFDNGEGLVIRGAGGQHAPADPATTVAEPSIQEWVADEIAANRDASVVTGDHSTAEPVSLDDDEPEGTPRRADVNAGARRTLWWLASGVVVLAVLIVLVFLVFGGGPTPTPPPAHKSAATPAVVAVPTTPNPPAPPQDQAVPYSPQTDSCPGGPTSPLSLTDPASDAAWVCSRGPQESRLDGQVLHVKFVCDRSRPDSTCSYMLNSVSIAPGWVAKTVGGKDEWLQHRVVTRLQFNFYNGDQLAADPFVMDTNSVHGPVPATLPGKILVSRVDVIILHTERPPAAPAPGATPGAVPGDGVTPPPGLVDSVLGSGDPAAPATTAPDPYGATRAATSDPVDATFAVSQLQFFGHAPN</sequence>
<dbReference type="AlphaFoldDB" id="A0A1Y5PFP3"/>
<feature type="transmembrane region" description="Helical" evidence="2">
    <location>
        <begin position="100"/>
        <end position="122"/>
    </location>
</feature>
<feature type="region of interest" description="Disordered" evidence="1">
    <location>
        <begin position="301"/>
        <end position="352"/>
    </location>
</feature>
<feature type="compositionally biased region" description="Low complexity" evidence="1">
    <location>
        <begin position="334"/>
        <end position="345"/>
    </location>
</feature>
<protein>
    <recommendedName>
        <fullName evidence="4">F5/8 type C domain-containing protein</fullName>
    </recommendedName>
</protein>
<evidence type="ECO:0000256" key="1">
    <source>
        <dbReference type="SAM" id="MobiDB-lite"/>
    </source>
</evidence>
<dbReference type="EMBL" id="FLQS01000038">
    <property type="protein sequence ID" value="SBS77453.1"/>
    <property type="molecule type" value="Genomic_DNA"/>
</dbReference>
<organism evidence="3">
    <name type="scientific">uncultured Mycobacterium sp</name>
    <dbReference type="NCBI Taxonomy" id="171292"/>
    <lineage>
        <taxon>Bacteria</taxon>
        <taxon>Bacillati</taxon>
        <taxon>Actinomycetota</taxon>
        <taxon>Actinomycetes</taxon>
        <taxon>Mycobacteriales</taxon>
        <taxon>Mycobacteriaceae</taxon>
        <taxon>Mycobacterium</taxon>
        <taxon>environmental samples</taxon>
    </lineage>
</organism>
<evidence type="ECO:0000313" key="3">
    <source>
        <dbReference type="EMBL" id="SBS77453.1"/>
    </source>
</evidence>
<evidence type="ECO:0008006" key="4">
    <source>
        <dbReference type="Google" id="ProtNLM"/>
    </source>
</evidence>
<evidence type="ECO:0000256" key="2">
    <source>
        <dbReference type="SAM" id="Phobius"/>
    </source>
</evidence>
<proteinExistence type="predicted"/>
<feature type="compositionally biased region" description="Low complexity" evidence="1">
    <location>
        <begin position="306"/>
        <end position="318"/>
    </location>
</feature>
<feature type="region of interest" description="Disordered" evidence="1">
    <location>
        <begin position="146"/>
        <end position="178"/>
    </location>
</feature>
<feature type="region of interest" description="Disordered" evidence="1">
    <location>
        <begin position="66"/>
        <end position="89"/>
    </location>
</feature>
<keyword evidence="2" id="KW-0472">Membrane</keyword>
<name>A0A1Y5PFP3_9MYCO</name>
<keyword evidence="2" id="KW-1133">Transmembrane helix</keyword>
<accession>A0A1Y5PFP3</accession>
<reference evidence="3" key="1">
    <citation type="submission" date="2016-03" db="EMBL/GenBank/DDBJ databases">
        <authorList>
            <person name="Ploux O."/>
        </authorList>
    </citation>
    <scope>NUCLEOTIDE SEQUENCE</scope>
    <source>
        <strain evidence="3">UC10</strain>
    </source>
</reference>